<dbReference type="AlphaFoldDB" id="A0A0M2HMB9"/>
<comment type="caution">
    <text evidence="1">The sequence shown here is derived from an EMBL/GenBank/DDBJ whole genome shotgun (WGS) entry which is preliminary data.</text>
</comment>
<dbReference type="RefSeq" id="WP_045296194.1">
    <property type="nucleotide sequence ID" value="NZ_JYJA01000015.1"/>
</dbReference>
<proteinExistence type="predicted"/>
<keyword evidence="2" id="KW-1185">Reference proteome</keyword>
<dbReference type="EMBL" id="JYJA01000015">
    <property type="protein sequence ID" value="KJL45574.1"/>
    <property type="molecule type" value="Genomic_DNA"/>
</dbReference>
<organism evidence="1 2">
    <name type="scientific">Microbacterium trichothecenolyticum</name>
    <name type="common">Aureobacterium trichothecenolyticum</name>
    <dbReference type="NCBI Taxonomy" id="69370"/>
    <lineage>
        <taxon>Bacteria</taxon>
        <taxon>Bacillati</taxon>
        <taxon>Actinomycetota</taxon>
        <taxon>Actinomycetes</taxon>
        <taxon>Micrococcales</taxon>
        <taxon>Microbacteriaceae</taxon>
        <taxon>Microbacterium</taxon>
    </lineage>
</organism>
<dbReference type="PATRIC" id="fig|69370.6.peg.131"/>
<reference evidence="1 2" key="1">
    <citation type="submission" date="2015-02" db="EMBL/GenBank/DDBJ databases">
        <title>Draft genome sequences of ten Microbacterium spp. with emphasis on heavy metal contaminated environments.</title>
        <authorList>
            <person name="Corretto E."/>
        </authorList>
    </citation>
    <scope>NUCLEOTIDE SEQUENCE [LARGE SCALE GENOMIC DNA]</scope>
    <source>
        <strain evidence="1 2">DSM 8608</strain>
    </source>
</reference>
<sequence>MTAGVDGKWSVRDTLTGAIYPQPNKTIAEKVAELHGHSAVIPGWPTDDDREAIRAVVLPVIANARNYPHPVARVMLGRDMNQVIDAVTDAVHAAGFRLQRPITNSREADEAIAEVARGIASIRVVHVPGHVISWTNAFERALIRACREHDERKASDAS</sequence>
<name>A0A0M2HMB9_MICTR</name>
<evidence type="ECO:0000313" key="1">
    <source>
        <dbReference type="EMBL" id="KJL45574.1"/>
    </source>
</evidence>
<dbReference type="OrthoDB" id="9996982at2"/>
<gene>
    <name evidence="1" type="ORF">RS82_00126</name>
</gene>
<protein>
    <submittedName>
        <fullName evidence="1">Uncharacterized protein</fullName>
    </submittedName>
</protein>
<accession>A0A0M2HMB9</accession>
<dbReference type="Proteomes" id="UP000034098">
    <property type="component" value="Unassembled WGS sequence"/>
</dbReference>
<evidence type="ECO:0000313" key="2">
    <source>
        <dbReference type="Proteomes" id="UP000034098"/>
    </source>
</evidence>